<accession>A0A0K2UHN4</accession>
<sequence>FRVLFYISSHICLKNELYFPKLIPHQEYLCHISWANSSVTAIKRKGAIRHRCLPLLLR</sequence>
<organism evidence="1">
    <name type="scientific">Lepeophtheirus salmonis</name>
    <name type="common">Salmon louse</name>
    <name type="synonym">Caligus salmonis</name>
    <dbReference type="NCBI Taxonomy" id="72036"/>
    <lineage>
        <taxon>Eukaryota</taxon>
        <taxon>Metazoa</taxon>
        <taxon>Ecdysozoa</taxon>
        <taxon>Arthropoda</taxon>
        <taxon>Crustacea</taxon>
        <taxon>Multicrustacea</taxon>
        <taxon>Hexanauplia</taxon>
        <taxon>Copepoda</taxon>
        <taxon>Siphonostomatoida</taxon>
        <taxon>Caligidae</taxon>
        <taxon>Lepeophtheirus</taxon>
    </lineage>
</organism>
<feature type="non-terminal residue" evidence="1">
    <location>
        <position position="1"/>
    </location>
</feature>
<proteinExistence type="predicted"/>
<dbReference type="EMBL" id="HACA01020081">
    <property type="protein sequence ID" value="CDW37442.1"/>
    <property type="molecule type" value="Transcribed_RNA"/>
</dbReference>
<dbReference type="AlphaFoldDB" id="A0A0K2UHN4"/>
<evidence type="ECO:0000313" key="1">
    <source>
        <dbReference type="EMBL" id="CDW37442.1"/>
    </source>
</evidence>
<reference evidence="1" key="1">
    <citation type="submission" date="2014-05" db="EMBL/GenBank/DDBJ databases">
        <authorList>
            <person name="Chronopoulou M."/>
        </authorList>
    </citation>
    <scope>NUCLEOTIDE SEQUENCE</scope>
    <source>
        <tissue evidence="1">Whole organism</tissue>
    </source>
</reference>
<name>A0A0K2UHN4_LEPSM</name>
<protein>
    <submittedName>
        <fullName evidence="1">Uncharacterized protein</fullName>
    </submittedName>
</protein>